<sequence>MIYRNRIFDDTKPAPDAALVRSIEKSLGVSLPPDYVKFISICNGGYAAYEFDIEFDDGTSEPLGFGALYSFVSPGSWETLPFELDEDRKLDGFPPQGVLPIARDGGGSKLYLDLRDGYRVVAFVSGLPAWTGLRGQDSLVTVAKSFDDYLDGLYLTNDMIVDSITHFDPRYNKPELMAELFDTGSPDWRTVHAEIWDRHVVNRSDG</sequence>
<evidence type="ECO:0000313" key="3">
    <source>
        <dbReference type="Proteomes" id="UP000322699"/>
    </source>
</evidence>
<evidence type="ECO:0000313" key="2">
    <source>
        <dbReference type="EMBL" id="KAA1257521.1"/>
    </source>
</evidence>
<dbReference type="Pfam" id="PF09346">
    <property type="entry name" value="SMI1_KNR4"/>
    <property type="match status" value="1"/>
</dbReference>
<name>A0A5B1CBC2_9BACT</name>
<dbReference type="SUPFAM" id="SSF160631">
    <property type="entry name" value="SMI1/KNR4-like"/>
    <property type="match status" value="1"/>
</dbReference>
<dbReference type="EMBL" id="VRLW01000001">
    <property type="protein sequence ID" value="KAA1257521.1"/>
    <property type="molecule type" value="Genomic_DNA"/>
</dbReference>
<dbReference type="Gene3D" id="3.40.1580.10">
    <property type="entry name" value="SMI1/KNR4-like"/>
    <property type="match status" value="1"/>
</dbReference>
<dbReference type="OrthoDB" id="215335at2"/>
<gene>
    <name evidence="2" type="ORF">LF1_00080</name>
</gene>
<evidence type="ECO:0000259" key="1">
    <source>
        <dbReference type="SMART" id="SM00860"/>
    </source>
</evidence>
<organism evidence="2 3">
    <name type="scientific">Rubripirellula obstinata</name>
    <dbReference type="NCBI Taxonomy" id="406547"/>
    <lineage>
        <taxon>Bacteria</taxon>
        <taxon>Pseudomonadati</taxon>
        <taxon>Planctomycetota</taxon>
        <taxon>Planctomycetia</taxon>
        <taxon>Pirellulales</taxon>
        <taxon>Pirellulaceae</taxon>
        <taxon>Rubripirellula</taxon>
    </lineage>
</organism>
<accession>A0A5B1CBC2</accession>
<feature type="domain" description="Knr4/Smi1-like" evidence="1">
    <location>
        <begin position="14"/>
        <end position="152"/>
    </location>
</feature>
<reference evidence="2 3" key="1">
    <citation type="submission" date="2019-08" db="EMBL/GenBank/DDBJ databases">
        <title>Deep-cultivation of Planctomycetes and their phenomic and genomic characterization uncovers novel biology.</title>
        <authorList>
            <person name="Wiegand S."/>
            <person name="Jogler M."/>
            <person name="Boedeker C."/>
            <person name="Pinto D."/>
            <person name="Vollmers J."/>
            <person name="Rivas-Marin E."/>
            <person name="Kohn T."/>
            <person name="Peeters S.H."/>
            <person name="Heuer A."/>
            <person name="Rast P."/>
            <person name="Oberbeckmann S."/>
            <person name="Bunk B."/>
            <person name="Jeske O."/>
            <person name="Meyerdierks A."/>
            <person name="Storesund J.E."/>
            <person name="Kallscheuer N."/>
            <person name="Luecker S."/>
            <person name="Lage O.M."/>
            <person name="Pohl T."/>
            <person name="Merkel B.J."/>
            <person name="Hornburger P."/>
            <person name="Mueller R.-W."/>
            <person name="Bruemmer F."/>
            <person name="Labrenz M."/>
            <person name="Spormann A.M."/>
            <person name="Op Den Camp H."/>
            <person name="Overmann J."/>
            <person name="Amann R."/>
            <person name="Jetten M.S.M."/>
            <person name="Mascher T."/>
            <person name="Medema M.H."/>
            <person name="Devos D.P."/>
            <person name="Kaster A.-K."/>
            <person name="Ovreas L."/>
            <person name="Rohde M."/>
            <person name="Galperin M.Y."/>
            <person name="Jogler C."/>
        </authorList>
    </citation>
    <scope>NUCLEOTIDE SEQUENCE [LARGE SCALE GENOMIC DNA]</scope>
    <source>
        <strain evidence="2 3">LF1</strain>
    </source>
</reference>
<keyword evidence="3" id="KW-1185">Reference proteome</keyword>
<dbReference type="AlphaFoldDB" id="A0A5B1CBC2"/>
<dbReference type="RefSeq" id="WP_068267635.1">
    <property type="nucleotide sequence ID" value="NZ_LWSK01000230.1"/>
</dbReference>
<proteinExistence type="predicted"/>
<dbReference type="InterPro" id="IPR037883">
    <property type="entry name" value="Knr4/Smi1-like_sf"/>
</dbReference>
<dbReference type="Proteomes" id="UP000322699">
    <property type="component" value="Unassembled WGS sequence"/>
</dbReference>
<dbReference type="SMART" id="SM00860">
    <property type="entry name" value="SMI1_KNR4"/>
    <property type="match status" value="1"/>
</dbReference>
<dbReference type="InterPro" id="IPR018958">
    <property type="entry name" value="Knr4/Smi1-like_dom"/>
</dbReference>
<protein>
    <submittedName>
        <fullName evidence="2">SMI1 / KNR4 family protein</fullName>
    </submittedName>
</protein>
<comment type="caution">
    <text evidence="2">The sequence shown here is derived from an EMBL/GenBank/DDBJ whole genome shotgun (WGS) entry which is preliminary data.</text>
</comment>